<evidence type="ECO:0000313" key="3">
    <source>
        <dbReference type="Proteomes" id="UP001159363"/>
    </source>
</evidence>
<gene>
    <name evidence="2" type="ORF">PR048_025824</name>
</gene>
<name>A0ABQ9GJM3_9NEOP</name>
<protein>
    <submittedName>
        <fullName evidence="2">Uncharacterized protein</fullName>
    </submittedName>
</protein>
<dbReference type="EMBL" id="JARBHB010000011">
    <property type="protein sequence ID" value="KAJ8872222.1"/>
    <property type="molecule type" value="Genomic_DNA"/>
</dbReference>
<evidence type="ECO:0000256" key="1">
    <source>
        <dbReference type="SAM" id="MobiDB-lite"/>
    </source>
</evidence>
<organism evidence="2 3">
    <name type="scientific">Dryococelus australis</name>
    <dbReference type="NCBI Taxonomy" id="614101"/>
    <lineage>
        <taxon>Eukaryota</taxon>
        <taxon>Metazoa</taxon>
        <taxon>Ecdysozoa</taxon>
        <taxon>Arthropoda</taxon>
        <taxon>Hexapoda</taxon>
        <taxon>Insecta</taxon>
        <taxon>Pterygota</taxon>
        <taxon>Neoptera</taxon>
        <taxon>Polyneoptera</taxon>
        <taxon>Phasmatodea</taxon>
        <taxon>Verophasmatodea</taxon>
        <taxon>Anareolatae</taxon>
        <taxon>Phasmatidae</taxon>
        <taxon>Eurycanthinae</taxon>
        <taxon>Dryococelus</taxon>
    </lineage>
</organism>
<keyword evidence="3" id="KW-1185">Reference proteome</keyword>
<sequence length="576" mass="64682">MTVWTAQAVDNSAPASQSLRRRLSTAVCSCACTSACTCGHHVVRNLTFHCGDVCVWHSGNTSDRQAAQSAADQFALVSYNLSCTQKLCWRNLLQLLRRERLESKRAGRRVADNFATTKFSDTKFAHTPKKKEKRKLPKTANDVPAIVEWRRSEISAHVIVAKWSGRDVQYVGLHLQGSAGTGISTGMVYSSQASEMTGRMSVLASTPTREDVPESQEDDDMPTAVVRHHARREGSGLKKCSLYREQPVDVKKLVLCGPEPLEWTLNRNSPGTAAGTVSWDRDFQSEPRSLATRWKHTRKSVHATSPAKKGRHAQWHNIIQNKPRPTRRHCACLPFFAGDVACTDSLVCFHLVASERGSLWKSRSHEKSCELQKFVVASNHLWIDIDPYSLDSYRLFTVNPFPSDIVSWQGHQMSPCTQDYMRRPSEQHQKRRRAAVAERLLRSPPSKANRVQSPAGSPDFRKWESYRTIPLVGGFSRGSPDSPPLHSDAAPYSLQSPSSALKTSLFRVAQISSLTHFYSRDLQWQSQVVVAGRRGVAESLVSSTTWIKSVLRLRLPRLTNQHRRDRIKETTIAKHA</sequence>
<evidence type="ECO:0000313" key="2">
    <source>
        <dbReference type="EMBL" id="KAJ8872222.1"/>
    </source>
</evidence>
<feature type="region of interest" description="Disordered" evidence="1">
    <location>
        <begin position="438"/>
        <end position="458"/>
    </location>
</feature>
<proteinExistence type="predicted"/>
<reference evidence="2 3" key="1">
    <citation type="submission" date="2023-02" db="EMBL/GenBank/DDBJ databases">
        <title>LHISI_Scaffold_Assembly.</title>
        <authorList>
            <person name="Stuart O.P."/>
            <person name="Cleave R."/>
            <person name="Magrath M.J.L."/>
            <person name="Mikheyev A.S."/>
        </authorList>
    </citation>
    <scope>NUCLEOTIDE SEQUENCE [LARGE SCALE GENOMIC DNA]</scope>
    <source>
        <strain evidence="2">Daus_M_001</strain>
        <tissue evidence="2">Leg muscle</tissue>
    </source>
</reference>
<comment type="caution">
    <text evidence="2">The sequence shown here is derived from an EMBL/GenBank/DDBJ whole genome shotgun (WGS) entry which is preliminary data.</text>
</comment>
<dbReference type="Proteomes" id="UP001159363">
    <property type="component" value="Chromosome 10"/>
</dbReference>
<accession>A0ABQ9GJM3</accession>